<evidence type="ECO:0000313" key="1">
    <source>
        <dbReference type="EMBL" id="VFK45705.1"/>
    </source>
</evidence>
<dbReference type="EMBL" id="CAADFR010000244">
    <property type="protein sequence ID" value="VFK45705.1"/>
    <property type="molecule type" value="Genomic_DNA"/>
</dbReference>
<sequence length="25" mass="2821">MNLENLLRGPTRKCAISSRKSIVSF</sequence>
<protein>
    <submittedName>
        <fullName evidence="2">Uncharacterized protein</fullName>
    </submittedName>
</protein>
<dbReference type="AlphaFoldDB" id="A0A450Z7T6"/>
<evidence type="ECO:0000313" key="2">
    <source>
        <dbReference type="EMBL" id="VFK49802.1"/>
    </source>
</evidence>
<organism evidence="2">
    <name type="scientific">Candidatus Kentrum sp. SD</name>
    <dbReference type="NCBI Taxonomy" id="2126332"/>
    <lineage>
        <taxon>Bacteria</taxon>
        <taxon>Pseudomonadati</taxon>
        <taxon>Pseudomonadota</taxon>
        <taxon>Gammaproteobacteria</taxon>
        <taxon>Candidatus Kentrum</taxon>
    </lineage>
</organism>
<proteinExistence type="predicted"/>
<accession>A0A450Z7T6</accession>
<gene>
    <name evidence="2" type="ORF">BECKSD772E_GA0070983_12414</name>
    <name evidence="1" type="ORF">BECKSD772F_GA0070984_12444</name>
</gene>
<name>A0A450Z7T6_9GAMM</name>
<reference evidence="2" key="1">
    <citation type="submission" date="2019-02" db="EMBL/GenBank/DDBJ databases">
        <authorList>
            <person name="Gruber-Vodicka R. H."/>
            <person name="Seah K. B. B."/>
        </authorList>
    </citation>
    <scope>NUCLEOTIDE SEQUENCE</scope>
    <source>
        <strain evidence="2">BECK_S1320</strain>
        <strain evidence="1">BECK_S1321</strain>
    </source>
</reference>
<dbReference type="EMBL" id="CAADFU010000241">
    <property type="protein sequence ID" value="VFK49802.1"/>
    <property type="molecule type" value="Genomic_DNA"/>
</dbReference>